<dbReference type="InterPro" id="IPR056552">
    <property type="entry name" value="Ribonucl_Kappa"/>
</dbReference>
<keyword evidence="13 16" id="KW-0472">Membrane</keyword>
<evidence type="ECO:0000256" key="17">
    <source>
        <dbReference type="SAM" id="SignalP"/>
    </source>
</evidence>
<feature type="transmembrane region" description="Helical" evidence="16">
    <location>
        <begin position="801"/>
        <end position="823"/>
    </location>
</feature>
<accession>A0A4U0XGZ2</accession>
<evidence type="ECO:0000256" key="5">
    <source>
        <dbReference type="ARBA" id="ARBA00022448"/>
    </source>
</evidence>
<comment type="subcellular location">
    <subcellularLocation>
        <location evidence="1">Endoplasmic reticulum membrane</location>
        <topology evidence="1">Single-pass type I membrane protein</topology>
    </subcellularLocation>
    <subcellularLocation>
        <location evidence="2">Membrane</location>
        <topology evidence="2">Multi-pass membrane protein</topology>
    </subcellularLocation>
</comment>
<feature type="domain" description="Wax synthase" evidence="18">
    <location>
        <begin position="643"/>
        <end position="733"/>
    </location>
</feature>
<name>A0A4U0XGZ2_9PEZI</name>
<comment type="similarity">
    <text evidence="3">Belongs to the SARAF family.</text>
</comment>
<feature type="compositionally biased region" description="Gly residues" evidence="15">
    <location>
        <begin position="304"/>
        <end position="322"/>
    </location>
</feature>
<dbReference type="Pfam" id="PF23489">
    <property type="entry name" value="V-ATPase_su_f"/>
    <property type="match status" value="1"/>
</dbReference>
<evidence type="ECO:0000256" key="15">
    <source>
        <dbReference type="SAM" id="MobiDB-lite"/>
    </source>
</evidence>
<keyword evidence="7 16" id="KW-0812">Transmembrane</keyword>
<keyword evidence="11 16" id="KW-1133">Transmembrane helix</keyword>
<keyword evidence="9" id="KW-0256">Endoplasmic reticulum</keyword>
<keyword evidence="20" id="KW-1185">Reference proteome</keyword>
<comment type="caution">
    <text evidence="19">The sequence shown here is derived from an EMBL/GenBank/DDBJ whole genome shotgun (WGS) entry which is preliminary data.</text>
</comment>
<keyword evidence="6" id="KW-0109">Calcium transport</keyword>
<gene>
    <name evidence="19" type="ORF">B0A49_01205</name>
</gene>
<evidence type="ECO:0000256" key="4">
    <source>
        <dbReference type="ARBA" id="ARBA00016584"/>
    </source>
</evidence>
<evidence type="ECO:0000256" key="1">
    <source>
        <dbReference type="ARBA" id="ARBA00004115"/>
    </source>
</evidence>
<evidence type="ECO:0000256" key="10">
    <source>
        <dbReference type="ARBA" id="ARBA00022837"/>
    </source>
</evidence>
<reference evidence="19 20" key="1">
    <citation type="submission" date="2017-03" db="EMBL/GenBank/DDBJ databases">
        <title>Genomes of endolithic fungi from Antarctica.</title>
        <authorList>
            <person name="Coleine C."/>
            <person name="Masonjones S."/>
            <person name="Stajich J.E."/>
        </authorList>
    </citation>
    <scope>NUCLEOTIDE SEQUENCE [LARGE SCALE GENOMIC DNA]</scope>
    <source>
        <strain evidence="19 20">CCFEE 5187</strain>
    </source>
</reference>
<feature type="transmembrane region" description="Helical" evidence="16">
    <location>
        <begin position="364"/>
        <end position="382"/>
    </location>
</feature>
<dbReference type="PANTHER" id="PTHR15929:SF0">
    <property type="entry name" value="STORE-OPERATED CALCIUM ENTRY-ASSOCIATED REGULATORY FACTOR"/>
    <property type="match status" value="1"/>
</dbReference>
<evidence type="ECO:0000256" key="6">
    <source>
        <dbReference type="ARBA" id="ARBA00022568"/>
    </source>
</evidence>
<evidence type="ECO:0000313" key="19">
    <source>
        <dbReference type="EMBL" id="TKA75316.1"/>
    </source>
</evidence>
<dbReference type="Pfam" id="PF13813">
    <property type="entry name" value="MBOAT_2"/>
    <property type="match status" value="1"/>
</dbReference>
<feature type="region of interest" description="Disordered" evidence="15">
    <location>
        <begin position="271"/>
        <end position="323"/>
    </location>
</feature>
<dbReference type="STRING" id="331657.A0A4U0XGZ2"/>
<feature type="transmembrane region" description="Helical" evidence="16">
    <location>
        <begin position="416"/>
        <end position="439"/>
    </location>
</feature>
<keyword evidence="10" id="KW-0106">Calcium</keyword>
<evidence type="ECO:0000256" key="3">
    <source>
        <dbReference type="ARBA" id="ARBA00006833"/>
    </source>
</evidence>
<dbReference type="PANTHER" id="PTHR15929">
    <property type="entry name" value="STORE-OPERATED CALCIUM ENTRY-ASSOCIATED REGULATORY FACTOR"/>
    <property type="match status" value="1"/>
</dbReference>
<dbReference type="EMBL" id="NAJN01000300">
    <property type="protein sequence ID" value="TKA75316.1"/>
    <property type="molecule type" value="Genomic_DNA"/>
</dbReference>
<dbReference type="Pfam" id="PF06682">
    <property type="entry name" value="SARAF"/>
    <property type="match status" value="1"/>
</dbReference>
<dbReference type="GO" id="GO:0006816">
    <property type="term" value="P:calcium ion transport"/>
    <property type="evidence" value="ECO:0007669"/>
    <property type="project" value="UniProtKB-KW"/>
</dbReference>
<evidence type="ECO:0000256" key="16">
    <source>
        <dbReference type="SAM" id="Phobius"/>
    </source>
</evidence>
<keyword evidence="8 17" id="KW-0732">Signal</keyword>
<evidence type="ECO:0000256" key="8">
    <source>
        <dbReference type="ARBA" id="ARBA00022729"/>
    </source>
</evidence>
<dbReference type="AlphaFoldDB" id="A0A4U0XGZ2"/>
<feature type="chain" id="PRO_5020505439" description="Store-operated calcium entry-associated regulatory factor" evidence="17">
    <location>
        <begin position="24"/>
        <end position="885"/>
    </location>
</feature>
<dbReference type="InterPro" id="IPR032805">
    <property type="entry name" value="Wax_synthase_dom"/>
</dbReference>
<keyword evidence="12" id="KW-0406">Ion transport</keyword>
<evidence type="ECO:0000256" key="2">
    <source>
        <dbReference type="ARBA" id="ARBA00004141"/>
    </source>
</evidence>
<evidence type="ECO:0000259" key="18">
    <source>
        <dbReference type="Pfam" id="PF13813"/>
    </source>
</evidence>
<evidence type="ECO:0000256" key="7">
    <source>
        <dbReference type="ARBA" id="ARBA00022692"/>
    </source>
</evidence>
<evidence type="ECO:0000313" key="20">
    <source>
        <dbReference type="Proteomes" id="UP000308768"/>
    </source>
</evidence>
<proteinExistence type="inferred from homology"/>
<evidence type="ECO:0000256" key="9">
    <source>
        <dbReference type="ARBA" id="ARBA00022824"/>
    </source>
</evidence>
<feature type="compositionally biased region" description="Low complexity" evidence="15">
    <location>
        <begin position="271"/>
        <end position="280"/>
    </location>
</feature>
<dbReference type="GO" id="GO:2001256">
    <property type="term" value="P:regulation of store-operated calcium entry"/>
    <property type="evidence" value="ECO:0007669"/>
    <property type="project" value="InterPro"/>
</dbReference>
<sequence>MHLLQCLPPALLAFLALSDTTSAVKKPVNSVLLSDVKTLTLRHGLKTSARRVSAIPQARLIPICPICLSCVGGSAKGFYDVDVMRCKNAGTDYDDNNVQWTCTAALPPEFKLGSTDVVCEGYDSPDDPYILKGSCGVEYRLVLTDAGEEKYGRGRPSGIYRAGANEEGGLVGLAQGLTRSPGVAVWMMYSVWRSRGARRQPGARPNWGGGGPGDGGGDDYDPPPPYTPRHPKSYPPSSSQRTGGGWWSGAATGAAAGAAAAYMAANRNNNTNSANTAARTQRSGGFWGGGSNEAGPSSGRRSQGDGGSGWGGSGSGGSGGGARYEKVRSTAAMFDTDPATHHDLIHRYQAQYDADLAAGNIEPFVYPWGTIGPAVVLVYLLIDHRKSRFAKYTRFLAFAINLYFAAWNIRHTRSRIMAPGLGIGILSAWGVLWIANLLIVNDAQVDFKRIAWTEMGDEKVDPRSPSKGGSRLNDTALVDDSSAAQNGTEISIGKRTPFRGMGWNWRISGPPLAPKWVREQLHEHVGAGTDTYIGRDGTHRYEMKEALIRKYTWELIRGYCILDILKTIMVHDSYFWGLMGRMPPSFLPNFIASSHVWLKTYRLVVSLVMIKTALQTIFALGPLFFAGVLGPRWIGAKGEPWLYPDTFGAFDNVWKGGLAGWWGGWWHQTFRVAFENTAKRIVTALGLSPKSVSAKTLQLFLAFTLSGTIHACGSYTQSGQTTPLRGPFAFFVLQAVGITAQTLVAGLLKKSGVTQKVPKVFWKVVNFAFVHVWFYYTSPLLVDDFAKGGIWLFEPIPISPLRGLGIVVSVFAIVILSVIGTMFSHNHHTTMGSTEDPKLEDGKAVAGAVFGAVGVYGVCRPLPFPLSPLPVISQKYRMQHYVATL</sequence>
<evidence type="ECO:0000256" key="13">
    <source>
        <dbReference type="ARBA" id="ARBA00023136"/>
    </source>
</evidence>
<dbReference type="GO" id="GO:0005789">
    <property type="term" value="C:endoplasmic reticulum membrane"/>
    <property type="evidence" value="ECO:0007669"/>
    <property type="project" value="UniProtKB-SubCell"/>
</dbReference>
<dbReference type="OrthoDB" id="2796277at2759"/>
<feature type="signal peptide" evidence="17">
    <location>
        <begin position="1"/>
        <end position="23"/>
    </location>
</feature>
<feature type="transmembrane region" description="Helical" evidence="16">
    <location>
        <begin position="728"/>
        <end position="748"/>
    </location>
</feature>
<organism evidence="19 20">
    <name type="scientific">Cryomyces minteri</name>
    <dbReference type="NCBI Taxonomy" id="331657"/>
    <lineage>
        <taxon>Eukaryota</taxon>
        <taxon>Fungi</taxon>
        <taxon>Dikarya</taxon>
        <taxon>Ascomycota</taxon>
        <taxon>Pezizomycotina</taxon>
        <taxon>Dothideomycetes</taxon>
        <taxon>Dothideomycetes incertae sedis</taxon>
        <taxon>Cryomyces</taxon>
    </lineage>
</organism>
<evidence type="ECO:0000256" key="12">
    <source>
        <dbReference type="ARBA" id="ARBA00023065"/>
    </source>
</evidence>
<feature type="region of interest" description="Disordered" evidence="15">
    <location>
        <begin position="197"/>
        <end position="246"/>
    </location>
</feature>
<keyword evidence="5" id="KW-0813">Transport</keyword>
<feature type="transmembrane region" description="Helical" evidence="16">
    <location>
        <begin position="760"/>
        <end position="781"/>
    </location>
</feature>
<evidence type="ECO:0000256" key="14">
    <source>
        <dbReference type="ARBA" id="ARBA00031116"/>
    </source>
</evidence>
<dbReference type="Proteomes" id="UP000308768">
    <property type="component" value="Unassembled WGS sequence"/>
</dbReference>
<feature type="transmembrane region" description="Helical" evidence="16">
    <location>
        <begin position="394"/>
        <end position="410"/>
    </location>
</feature>
<protein>
    <recommendedName>
        <fullName evidence="4">Store-operated calcium entry-associated regulatory factor</fullName>
    </recommendedName>
    <alternativeName>
        <fullName evidence="14">Transmembrane protein 66</fullName>
    </alternativeName>
</protein>
<evidence type="ECO:0000256" key="11">
    <source>
        <dbReference type="ARBA" id="ARBA00022989"/>
    </source>
</evidence>
<dbReference type="InterPro" id="IPR009567">
    <property type="entry name" value="SARAF"/>
</dbReference>